<accession>A0AAU7XCM4</accession>
<gene>
    <name evidence="2" type="ORF">ABS361_04410</name>
</gene>
<dbReference type="KEGG" id="mflg:ABS361_04410"/>
<proteinExistence type="inferred from homology"/>
<dbReference type="PANTHER" id="PTHR47328">
    <property type="match status" value="1"/>
</dbReference>
<protein>
    <submittedName>
        <fullName evidence="2">RidA family protein</fullName>
    </submittedName>
</protein>
<dbReference type="PANTHER" id="PTHR47328:SF1">
    <property type="entry name" value="RUTC FAMILY PROTEIN YOAB"/>
    <property type="match status" value="1"/>
</dbReference>
<sequence>MTIKRIGAGPRMSHAVIHGDKVYLAGYVAEAAKGQSVKEQTADILAQIDETLAEAGTDKTKILKANIWLTNIDTWAEMNEAWDAWVVPGQTPARATVEARLASPGLDVEIMVEAAI</sequence>
<dbReference type="CDD" id="cd06150">
    <property type="entry name" value="YjgF_YER057c_UK114_like_2"/>
    <property type="match status" value="1"/>
</dbReference>
<comment type="similarity">
    <text evidence="1">Belongs to the RutC family.</text>
</comment>
<dbReference type="InterPro" id="IPR006175">
    <property type="entry name" value="YjgF/YER057c/UK114"/>
</dbReference>
<evidence type="ECO:0000256" key="1">
    <source>
        <dbReference type="ARBA" id="ARBA00010552"/>
    </source>
</evidence>
<evidence type="ECO:0000313" key="2">
    <source>
        <dbReference type="EMBL" id="XBY45530.1"/>
    </source>
</evidence>
<dbReference type="InterPro" id="IPR035709">
    <property type="entry name" value="YoaB-like"/>
</dbReference>
<dbReference type="InterPro" id="IPR035959">
    <property type="entry name" value="RutC-like_sf"/>
</dbReference>
<dbReference type="Gene3D" id="3.30.1330.40">
    <property type="entry name" value="RutC-like"/>
    <property type="match status" value="1"/>
</dbReference>
<dbReference type="RefSeq" id="WP_407050624.1">
    <property type="nucleotide sequence ID" value="NZ_CP158568.1"/>
</dbReference>
<dbReference type="EMBL" id="CP158568">
    <property type="protein sequence ID" value="XBY45530.1"/>
    <property type="molecule type" value="Genomic_DNA"/>
</dbReference>
<dbReference type="PROSITE" id="PS01094">
    <property type="entry name" value="UPF0076"/>
    <property type="match status" value="1"/>
</dbReference>
<dbReference type="Pfam" id="PF01042">
    <property type="entry name" value="Ribonuc_L-PSP"/>
    <property type="match status" value="1"/>
</dbReference>
<dbReference type="InterPro" id="IPR019897">
    <property type="entry name" value="RidA_CS"/>
</dbReference>
<name>A0AAU7XCM4_9HYPH</name>
<dbReference type="SUPFAM" id="SSF55298">
    <property type="entry name" value="YjgF-like"/>
    <property type="match status" value="1"/>
</dbReference>
<dbReference type="AlphaFoldDB" id="A0AAU7XCM4"/>
<organism evidence="2">
    <name type="scientific">Methyloraptor flagellatus</name>
    <dbReference type="NCBI Taxonomy" id="3162530"/>
    <lineage>
        <taxon>Bacteria</taxon>
        <taxon>Pseudomonadati</taxon>
        <taxon>Pseudomonadota</taxon>
        <taxon>Alphaproteobacteria</taxon>
        <taxon>Hyphomicrobiales</taxon>
        <taxon>Ancalomicrobiaceae</taxon>
        <taxon>Methyloraptor</taxon>
    </lineage>
</organism>
<reference evidence="2" key="1">
    <citation type="submission" date="2024-06" db="EMBL/GenBank/DDBJ databases">
        <title>Methylostella associata gen. nov., sp. nov., a novel Ancalomicrobiaceae-affiliated facultatively methylotrophic bacteria that feed on methanotrophs of the genus Methylococcus.</title>
        <authorList>
            <person name="Saltykova V."/>
            <person name="Danilova O.V."/>
            <person name="Oshkin I.Y."/>
            <person name="Belova S.E."/>
            <person name="Pimenov N.V."/>
            <person name="Dedysh S.N."/>
        </authorList>
    </citation>
    <scope>NUCLEOTIDE SEQUENCE</scope>
    <source>
        <strain evidence="2">S20</strain>
    </source>
</reference>